<accession>A0A554J8W5</accession>
<dbReference type="Pfam" id="PF01556">
    <property type="entry name" value="DnaJ_C"/>
    <property type="match status" value="1"/>
</dbReference>
<dbReference type="AlphaFoldDB" id="A0A554J8W5"/>
<dbReference type="InterPro" id="IPR008971">
    <property type="entry name" value="HSP40/DnaJ_pept-bd"/>
</dbReference>
<feature type="domain" description="J" evidence="2">
    <location>
        <begin position="3"/>
        <end position="66"/>
    </location>
</feature>
<dbReference type="InterPro" id="IPR036869">
    <property type="entry name" value="J_dom_sf"/>
</dbReference>
<dbReference type="SUPFAM" id="SSF46565">
    <property type="entry name" value="Chaperone J-domain"/>
    <property type="match status" value="1"/>
</dbReference>
<dbReference type="PROSITE" id="PS00636">
    <property type="entry name" value="DNAJ_1"/>
    <property type="match status" value="1"/>
</dbReference>
<dbReference type="GO" id="GO:0005737">
    <property type="term" value="C:cytoplasm"/>
    <property type="evidence" value="ECO:0007669"/>
    <property type="project" value="TreeGrafter"/>
</dbReference>
<comment type="caution">
    <text evidence="3">The sequence shown here is derived from an EMBL/GenBank/DDBJ whole genome shotgun (WGS) entry which is preliminary data.</text>
</comment>
<dbReference type="PANTHER" id="PTHR43096">
    <property type="entry name" value="DNAJ HOMOLOG 1, MITOCHONDRIAL-RELATED"/>
    <property type="match status" value="1"/>
</dbReference>
<dbReference type="PANTHER" id="PTHR43096:SF48">
    <property type="entry name" value="CHAPERONE PROTEIN DNAJ"/>
    <property type="match status" value="1"/>
</dbReference>
<dbReference type="Gene3D" id="1.10.287.110">
    <property type="entry name" value="DnaJ domain"/>
    <property type="match status" value="1"/>
</dbReference>
<dbReference type="GO" id="GO:0051082">
    <property type="term" value="F:unfolded protein binding"/>
    <property type="evidence" value="ECO:0007669"/>
    <property type="project" value="InterPro"/>
</dbReference>
<keyword evidence="1" id="KW-0143">Chaperone</keyword>
<protein>
    <submittedName>
        <fullName evidence="3">DnaJ</fullName>
    </submittedName>
</protein>
<dbReference type="SMART" id="SM00271">
    <property type="entry name" value="DnaJ"/>
    <property type="match status" value="1"/>
</dbReference>
<dbReference type="Proteomes" id="UP000316253">
    <property type="component" value="Unassembled WGS sequence"/>
</dbReference>
<evidence type="ECO:0000259" key="2">
    <source>
        <dbReference type="PROSITE" id="PS50076"/>
    </source>
</evidence>
<name>A0A554J8W5_9BACT</name>
<dbReference type="SUPFAM" id="SSF49493">
    <property type="entry name" value="HSP40/DnaJ peptide-binding domain"/>
    <property type="match status" value="1"/>
</dbReference>
<sequence length="202" mass="21918">MSDFYQVLGINRTASPDELKRAYRKLAHQYHPDKAGAGNEAKFKEINEAYQTLSDPNKRANYDRFGSADGPAGFGGFGGRSGGPNAASGAGFGGFEDIFGSGIGDIFGEFFGAAMSQLQVELEVSLTQLLLGDEIEFKLNGEKLKFTLPPNTREGVSIRFAGKGQAYRGGRGDLIVTLRQKPIGKLSSEQRRLFEQLRQTGL</sequence>
<reference evidence="3 4" key="1">
    <citation type="submission" date="2017-08" db="EMBL/GenBank/DDBJ databases">
        <title>Mechanisms for carbon and nitrogen cycling indicate functional differentiation within the Candidate Phyla Radiation.</title>
        <authorList>
            <person name="Danczak R.E."/>
            <person name="Johnston M.D."/>
            <person name="Kenah C."/>
            <person name="Slattery M."/>
            <person name="Wrighton K.C."/>
            <person name="Wilkins M.J."/>
        </authorList>
    </citation>
    <scope>NUCLEOTIDE SEQUENCE [LARGE SCALE GENOMIC DNA]</scope>
    <source>
        <strain evidence="3">Gr01-1014_85</strain>
    </source>
</reference>
<dbReference type="Gene3D" id="2.60.260.20">
    <property type="entry name" value="Urease metallochaperone UreE, N-terminal domain"/>
    <property type="match status" value="1"/>
</dbReference>
<organism evidence="3 4">
    <name type="scientific">Candidatus Berkelbacteria bacterium Gr01-1014_85</name>
    <dbReference type="NCBI Taxonomy" id="2017150"/>
    <lineage>
        <taxon>Bacteria</taxon>
        <taxon>Candidatus Berkelbacteria</taxon>
    </lineage>
</organism>
<evidence type="ECO:0000313" key="4">
    <source>
        <dbReference type="Proteomes" id="UP000316253"/>
    </source>
</evidence>
<evidence type="ECO:0000256" key="1">
    <source>
        <dbReference type="ARBA" id="ARBA00023186"/>
    </source>
</evidence>
<dbReference type="GO" id="GO:0042026">
    <property type="term" value="P:protein refolding"/>
    <property type="evidence" value="ECO:0007669"/>
    <property type="project" value="TreeGrafter"/>
</dbReference>
<evidence type="ECO:0000313" key="3">
    <source>
        <dbReference type="EMBL" id="TSC64815.1"/>
    </source>
</evidence>
<dbReference type="InterPro" id="IPR001623">
    <property type="entry name" value="DnaJ_domain"/>
</dbReference>
<dbReference type="CDD" id="cd06257">
    <property type="entry name" value="DnaJ"/>
    <property type="match status" value="1"/>
</dbReference>
<dbReference type="Pfam" id="PF00226">
    <property type="entry name" value="DnaJ"/>
    <property type="match status" value="1"/>
</dbReference>
<gene>
    <name evidence="3" type="ORF">CEO22_698</name>
</gene>
<dbReference type="InterPro" id="IPR002939">
    <property type="entry name" value="DnaJ_C"/>
</dbReference>
<dbReference type="PRINTS" id="PR00625">
    <property type="entry name" value="JDOMAIN"/>
</dbReference>
<dbReference type="EMBL" id="VMFD01000085">
    <property type="protein sequence ID" value="TSC64815.1"/>
    <property type="molecule type" value="Genomic_DNA"/>
</dbReference>
<dbReference type="PROSITE" id="PS50076">
    <property type="entry name" value="DNAJ_2"/>
    <property type="match status" value="1"/>
</dbReference>
<proteinExistence type="predicted"/>
<dbReference type="InterPro" id="IPR018253">
    <property type="entry name" value="DnaJ_domain_CS"/>
</dbReference>